<sequence>MANQVNDVDDNENNTNNEVNVLEEEEDDNEIDYHQFPIEDLHDSDGDDDDEWSLSNSELSHHHYEPQCLKNLDWKDFDDCIR</sequence>
<dbReference type="AlphaFoldDB" id="A0A815LG86"/>
<comment type="caution">
    <text evidence="2">The sequence shown here is derived from an EMBL/GenBank/DDBJ whole genome shotgun (WGS) entry which is preliminary data.</text>
</comment>
<dbReference type="OrthoDB" id="10018421at2759"/>
<reference evidence="2" key="1">
    <citation type="submission" date="2021-02" db="EMBL/GenBank/DDBJ databases">
        <authorList>
            <person name="Nowell W R."/>
        </authorList>
    </citation>
    <scope>NUCLEOTIDE SEQUENCE</scope>
</reference>
<dbReference type="EMBL" id="CAJNOO010005150">
    <property type="protein sequence ID" value="CAF1406312.1"/>
    <property type="molecule type" value="Genomic_DNA"/>
</dbReference>
<evidence type="ECO:0000256" key="1">
    <source>
        <dbReference type="SAM" id="MobiDB-lite"/>
    </source>
</evidence>
<feature type="non-terminal residue" evidence="2">
    <location>
        <position position="82"/>
    </location>
</feature>
<organism evidence="2 3">
    <name type="scientific">Rotaria sordida</name>
    <dbReference type="NCBI Taxonomy" id="392033"/>
    <lineage>
        <taxon>Eukaryota</taxon>
        <taxon>Metazoa</taxon>
        <taxon>Spiralia</taxon>
        <taxon>Gnathifera</taxon>
        <taxon>Rotifera</taxon>
        <taxon>Eurotatoria</taxon>
        <taxon>Bdelloidea</taxon>
        <taxon>Philodinida</taxon>
        <taxon>Philodinidae</taxon>
        <taxon>Rotaria</taxon>
    </lineage>
</organism>
<evidence type="ECO:0000313" key="3">
    <source>
        <dbReference type="Proteomes" id="UP000663882"/>
    </source>
</evidence>
<protein>
    <submittedName>
        <fullName evidence="2">Uncharacterized protein</fullName>
    </submittedName>
</protein>
<name>A0A815LG86_9BILA</name>
<dbReference type="Proteomes" id="UP000663882">
    <property type="component" value="Unassembled WGS sequence"/>
</dbReference>
<feature type="compositionally biased region" description="Acidic residues" evidence="1">
    <location>
        <begin position="21"/>
        <end position="30"/>
    </location>
</feature>
<evidence type="ECO:0000313" key="2">
    <source>
        <dbReference type="EMBL" id="CAF1406312.1"/>
    </source>
</evidence>
<accession>A0A815LG86</accession>
<gene>
    <name evidence="2" type="ORF">RFH988_LOCUS35057</name>
</gene>
<feature type="compositionally biased region" description="Basic and acidic residues" evidence="1">
    <location>
        <begin position="31"/>
        <end position="44"/>
    </location>
</feature>
<feature type="region of interest" description="Disordered" evidence="1">
    <location>
        <begin position="1"/>
        <end position="55"/>
    </location>
</feature>
<proteinExistence type="predicted"/>